<feature type="transmembrane region" description="Helical" evidence="6">
    <location>
        <begin position="282"/>
        <end position="299"/>
    </location>
</feature>
<dbReference type="GO" id="GO:0005886">
    <property type="term" value="C:plasma membrane"/>
    <property type="evidence" value="ECO:0007669"/>
    <property type="project" value="TreeGrafter"/>
</dbReference>
<dbReference type="PANTHER" id="PTHR30474">
    <property type="entry name" value="CELL CYCLE PROTEIN"/>
    <property type="match status" value="1"/>
</dbReference>
<protein>
    <submittedName>
        <fullName evidence="7">Cell division protein FtsW</fullName>
    </submittedName>
</protein>
<keyword evidence="2 6" id="KW-0812">Transmembrane</keyword>
<dbReference type="GO" id="GO:0015648">
    <property type="term" value="F:lipid-linked peptidoglycan transporter activity"/>
    <property type="evidence" value="ECO:0007669"/>
    <property type="project" value="TreeGrafter"/>
</dbReference>
<dbReference type="PANTHER" id="PTHR30474:SF1">
    <property type="entry name" value="PEPTIDOGLYCAN GLYCOSYLTRANSFERASE MRDB"/>
    <property type="match status" value="1"/>
</dbReference>
<dbReference type="PROSITE" id="PS00428">
    <property type="entry name" value="FTSW_RODA_SPOVE"/>
    <property type="match status" value="1"/>
</dbReference>
<feature type="transmembrane region" description="Helical" evidence="6">
    <location>
        <begin position="185"/>
        <end position="203"/>
    </location>
</feature>
<evidence type="ECO:0000256" key="5">
    <source>
        <dbReference type="ARBA" id="ARBA00023136"/>
    </source>
</evidence>
<dbReference type="GO" id="GO:0051301">
    <property type="term" value="P:cell division"/>
    <property type="evidence" value="ECO:0007669"/>
    <property type="project" value="UniProtKB-KW"/>
</dbReference>
<feature type="transmembrane region" description="Helical" evidence="6">
    <location>
        <begin position="137"/>
        <end position="155"/>
    </location>
</feature>
<dbReference type="GO" id="GO:0032153">
    <property type="term" value="C:cell division site"/>
    <property type="evidence" value="ECO:0007669"/>
    <property type="project" value="TreeGrafter"/>
</dbReference>
<feature type="transmembrane region" description="Helical" evidence="6">
    <location>
        <begin position="349"/>
        <end position="369"/>
    </location>
</feature>
<organism evidence="7 8">
    <name type="scientific">Paenibacillus elgii</name>
    <dbReference type="NCBI Taxonomy" id="189691"/>
    <lineage>
        <taxon>Bacteria</taxon>
        <taxon>Bacillati</taxon>
        <taxon>Bacillota</taxon>
        <taxon>Bacilli</taxon>
        <taxon>Bacillales</taxon>
        <taxon>Paenibacillaceae</taxon>
        <taxon>Paenibacillus</taxon>
    </lineage>
</organism>
<evidence type="ECO:0000313" key="8">
    <source>
        <dbReference type="Proteomes" id="UP000244184"/>
    </source>
</evidence>
<dbReference type="Proteomes" id="UP000244184">
    <property type="component" value="Unassembled WGS sequence"/>
</dbReference>
<dbReference type="InterPro" id="IPR018365">
    <property type="entry name" value="Cell_cycle_FtsW-rel_CS"/>
</dbReference>
<comment type="caution">
    <text evidence="7">The sequence shown here is derived from an EMBL/GenBank/DDBJ whole genome shotgun (WGS) entry which is preliminary data.</text>
</comment>
<evidence type="ECO:0000256" key="1">
    <source>
        <dbReference type="ARBA" id="ARBA00004141"/>
    </source>
</evidence>
<feature type="transmembrane region" description="Helical" evidence="6">
    <location>
        <begin position="75"/>
        <end position="95"/>
    </location>
</feature>
<evidence type="ECO:0000313" key="7">
    <source>
        <dbReference type="EMBL" id="PUA34869.1"/>
    </source>
</evidence>
<keyword evidence="7" id="KW-0132">Cell division</keyword>
<sequence length="376" mass="41903">MFFGIIDRLKRLDSVIIFILLCFAAISTLVIYSATSGTKYDGLHIHNILMFAVMLIVMLGLSCMDYRFLVRRLSVILYGLGIVLLLIVMFKGMTINGSKRWIDLGVMQFQPSELAKIFVILLLARILEQRNGEPLRFFRDLLPLGLITGVPFLIILEQPDLGTSIVFICIFIGMLWIGNVRMTHALSGFFGIAAIIGGMYWLYSANFGLFSKIVKPHQLSRIQTFLDPTSDPDKSWHVLNSIRAVGAGQMFGEGFKHGQLVQKGYIPYDYADSIYVVIGEEFGFIGSAVLLLLYFVLIYRMIKIVLTCPDLSGRYLIVGVISMFTLQIFENIAMHTGMMPLTGIALPFISYGGSSLMTNMISMGLVLSVKAHSEAG</sequence>
<dbReference type="InterPro" id="IPR001182">
    <property type="entry name" value="FtsW/RodA"/>
</dbReference>
<proteinExistence type="predicted"/>
<gene>
    <name evidence="7" type="ORF">C8Z91_33920</name>
</gene>
<keyword evidence="4 6" id="KW-1133">Transmembrane helix</keyword>
<name>A0A2T6FSJ5_9BACL</name>
<keyword evidence="5 6" id="KW-0472">Membrane</keyword>
<feature type="transmembrane region" description="Helical" evidence="6">
    <location>
        <begin position="12"/>
        <end position="32"/>
    </location>
</feature>
<feature type="transmembrane region" description="Helical" evidence="6">
    <location>
        <begin position="311"/>
        <end position="329"/>
    </location>
</feature>
<evidence type="ECO:0000256" key="3">
    <source>
        <dbReference type="ARBA" id="ARBA00022960"/>
    </source>
</evidence>
<keyword evidence="7" id="KW-0131">Cell cycle</keyword>
<comment type="subcellular location">
    <subcellularLocation>
        <location evidence="1">Membrane</location>
        <topology evidence="1">Multi-pass membrane protein</topology>
    </subcellularLocation>
</comment>
<feature type="transmembrane region" description="Helical" evidence="6">
    <location>
        <begin position="161"/>
        <end position="178"/>
    </location>
</feature>
<evidence type="ECO:0000256" key="2">
    <source>
        <dbReference type="ARBA" id="ARBA00022692"/>
    </source>
</evidence>
<evidence type="ECO:0000256" key="4">
    <source>
        <dbReference type="ARBA" id="ARBA00022989"/>
    </source>
</evidence>
<dbReference type="Pfam" id="PF01098">
    <property type="entry name" value="FTSW_RODA_SPOVE"/>
    <property type="match status" value="1"/>
</dbReference>
<accession>A0A2T6FSJ5</accession>
<feature type="transmembrane region" description="Helical" evidence="6">
    <location>
        <begin position="107"/>
        <end position="125"/>
    </location>
</feature>
<dbReference type="EMBL" id="PYHP01000099">
    <property type="protein sequence ID" value="PUA34869.1"/>
    <property type="molecule type" value="Genomic_DNA"/>
</dbReference>
<reference evidence="7 8" key="1">
    <citation type="submission" date="2018-03" db="EMBL/GenBank/DDBJ databases">
        <title>Genome sequence of Paenibacillus elgii strain AC13 an antimicrobial compound producing bacteria.</title>
        <authorList>
            <person name="Kurokawa A.S."/>
            <person name="Araujo J.F."/>
            <person name="Costa R.A."/>
            <person name="Ortega D.B."/>
            <person name="Pires A.S."/>
            <person name="Pappas G.J.Jr."/>
            <person name="Franco O.L."/>
            <person name="Barreto C."/>
            <person name="Magalhaes B.S."/>
            <person name="Kruger R.H."/>
        </authorList>
    </citation>
    <scope>NUCLEOTIDE SEQUENCE [LARGE SCALE GENOMIC DNA]</scope>
    <source>
        <strain evidence="7 8">AC13</strain>
    </source>
</reference>
<dbReference type="GO" id="GO:0008360">
    <property type="term" value="P:regulation of cell shape"/>
    <property type="evidence" value="ECO:0007669"/>
    <property type="project" value="UniProtKB-KW"/>
</dbReference>
<feature type="transmembrane region" description="Helical" evidence="6">
    <location>
        <begin position="44"/>
        <end position="63"/>
    </location>
</feature>
<keyword evidence="3" id="KW-0133">Cell shape</keyword>
<dbReference type="RefSeq" id="WP_108535067.1">
    <property type="nucleotide sequence ID" value="NZ_PYHP01000099.1"/>
</dbReference>
<dbReference type="AlphaFoldDB" id="A0A2T6FSJ5"/>
<evidence type="ECO:0000256" key="6">
    <source>
        <dbReference type="SAM" id="Phobius"/>
    </source>
</evidence>